<accession>A0ACC2V339</accession>
<dbReference type="EMBL" id="JASBWR010000119">
    <property type="protein sequence ID" value="KAJ9093759.1"/>
    <property type="molecule type" value="Genomic_DNA"/>
</dbReference>
<dbReference type="Proteomes" id="UP001241377">
    <property type="component" value="Unassembled WGS sequence"/>
</dbReference>
<proteinExistence type="predicted"/>
<organism evidence="1 2">
    <name type="scientific">Naganishia cerealis</name>
    <dbReference type="NCBI Taxonomy" id="610337"/>
    <lineage>
        <taxon>Eukaryota</taxon>
        <taxon>Fungi</taxon>
        <taxon>Dikarya</taxon>
        <taxon>Basidiomycota</taxon>
        <taxon>Agaricomycotina</taxon>
        <taxon>Tremellomycetes</taxon>
        <taxon>Filobasidiales</taxon>
        <taxon>Filobasidiaceae</taxon>
        <taxon>Naganishia</taxon>
    </lineage>
</organism>
<name>A0ACC2V339_9TREE</name>
<sequence>MIDEVASYVALIKTLELELLRERERSRQERENEQEEKRQLEDDLKAMTSNYEGSQNQYALMQDLYSRASDTTMRLNRENEQLREENETIKEQLTVGLKQKELFYQAIIDAKDQELTEATTQRDVLMQQAAKTGDAIREKAGQSQFLKVELQDALTRIAACDRCSKVTQSDEESDYNPTQEDSFVPGEPRVMRTRRNDAAVTEQAPEAQEKPRDGNARLHASPDPLSPIRKQYPLNSFERWTRAPNKLFPAVKPLVEKTFDMDIKSVNMVYMCRWRPAHGNLCSALFATREHLAEHAVDHLNDKEE</sequence>
<comment type="caution">
    <text evidence="1">The sequence shown here is derived from an EMBL/GenBank/DDBJ whole genome shotgun (WGS) entry which is preliminary data.</text>
</comment>
<protein>
    <submittedName>
        <fullName evidence="1">Uncharacterized protein</fullName>
    </submittedName>
</protein>
<evidence type="ECO:0000313" key="2">
    <source>
        <dbReference type="Proteomes" id="UP001241377"/>
    </source>
</evidence>
<keyword evidence="2" id="KW-1185">Reference proteome</keyword>
<reference evidence="1" key="1">
    <citation type="submission" date="2023-04" db="EMBL/GenBank/DDBJ databases">
        <title>Draft Genome sequencing of Naganishia species isolated from polar environments using Oxford Nanopore Technology.</title>
        <authorList>
            <person name="Leo P."/>
            <person name="Venkateswaran K."/>
        </authorList>
    </citation>
    <scope>NUCLEOTIDE SEQUENCE</scope>
    <source>
        <strain evidence="1">MNA-CCFEE 5261</strain>
    </source>
</reference>
<gene>
    <name evidence="1" type="ORF">QFC19_008198</name>
</gene>
<evidence type="ECO:0000313" key="1">
    <source>
        <dbReference type="EMBL" id="KAJ9093759.1"/>
    </source>
</evidence>